<dbReference type="AlphaFoldDB" id="A0A2R5H115"/>
<dbReference type="OrthoDB" id="2015098at2759"/>
<evidence type="ECO:0000256" key="1">
    <source>
        <dbReference type="ARBA" id="ARBA00004141"/>
    </source>
</evidence>
<evidence type="ECO:0000256" key="4">
    <source>
        <dbReference type="ARBA" id="ARBA00022989"/>
    </source>
</evidence>
<dbReference type="EMBL" id="BEYU01000177">
    <property type="protein sequence ID" value="GBG34014.1"/>
    <property type="molecule type" value="Genomic_DNA"/>
</dbReference>
<dbReference type="InterPro" id="IPR012926">
    <property type="entry name" value="TMEM120A/B"/>
</dbReference>
<comment type="similarity">
    <text evidence="2">Belongs to the TMEM120 family.</text>
</comment>
<evidence type="ECO:0000256" key="5">
    <source>
        <dbReference type="ARBA" id="ARBA00023136"/>
    </source>
</evidence>
<name>A0A2R5H115_9STRA</name>
<evidence type="ECO:0000256" key="7">
    <source>
        <dbReference type="SAM" id="Phobius"/>
    </source>
</evidence>
<evidence type="ECO:0000313" key="9">
    <source>
        <dbReference type="Proteomes" id="UP000241890"/>
    </source>
</evidence>
<dbReference type="Pfam" id="PF07851">
    <property type="entry name" value="TMEM120A-B"/>
    <property type="match status" value="1"/>
</dbReference>
<accession>A0A2R5H115</accession>
<comment type="subcellular location">
    <subcellularLocation>
        <location evidence="1">Membrane</location>
        <topology evidence="1">Multi-pass membrane protein</topology>
    </subcellularLocation>
</comment>
<keyword evidence="3 7" id="KW-0812">Transmembrane</keyword>
<dbReference type="Proteomes" id="UP000241890">
    <property type="component" value="Unassembled WGS sequence"/>
</dbReference>
<comment type="caution">
    <text evidence="8">The sequence shown here is derived from an EMBL/GenBank/DDBJ whole genome shotgun (WGS) entry which is preliminary data.</text>
</comment>
<sequence length="403" mass="46896">MAPKEDEGANLLDPAKEEETENSGNERTAQERAEEDAALQDMLAEIKSINDDLISGNELVQEFVKLMEKSTALQNKVKAISLRSQREMKALNGRVKALPEEEQVKARGAINALGRKLEGLRKVRPETRSLFSRMMLGRVNVKCFSAPERERLRDEYNKFKLRTNAIFVMFPLVVLLFHYYLRHEWLDTHWINILHHLWLMYYFVSLALRENILLVNGSDIRSWWIYHHYLSAAGTVVWLVWPPTDLYISYVPYVTYLICYTGLVQTMQIMFYRKRDYANRALGKTGHMDISYPETLTELPKELVVLVPFLLLGHIWHFLLGLSFIRTLFTECDIFNKHWTEYREELQVATSGLLSLFLGGGNFISTILTVYSKTNKKRSMMARQADDENLKGFLDISEAQKRK</sequence>
<reference evidence="8 9" key="1">
    <citation type="submission" date="2017-12" db="EMBL/GenBank/DDBJ databases">
        <title>Sequencing, de novo assembly and annotation of complete genome of a new Thraustochytrid species, strain FCC1311.</title>
        <authorList>
            <person name="Sedici K."/>
            <person name="Godart F."/>
            <person name="Aiese Cigliano R."/>
            <person name="Sanseverino W."/>
            <person name="Barakat M."/>
            <person name="Ortet P."/>
            <person name="Marechal E."/>
            <person name="Cagnac O."/>
            <person name="Amato A."/>
        </authorList>
    </citation>
    <scope>NUCLEOTIDE SEQUENCE [LARGE SCALE GENOMIC DNA]</scope>
</reference>
<feature type="transmembrane region" description="Helical" evidence="7">
    <location>
        <begin position="193"/>
        <end position="212"/>
    </location>
</feature>
<keyword evidence="4 7" id="KW-1133">Transmembrane helix</keyword>
<keyword evidence="9" id="KW-1185">Reference proteome</keyword>
<dbReference type="PANTHER" id="PTHR21433:SF0">
    <property type="entry name" value="TRANSMEMBRANE PROTEIN 120 HOMOLOG"/>
    <property type="match status" value="1"/>
</dbReference>
<evidence type="ECO:0000313" key="8">
    <source>
        <dbReference type="EMBL" id="GBG34014.1"/>
    </source>
</evidence>
<gene>
    <name evidence="8" type="ORF">FCC1311_102372</name>
</gene>
<evidence type="ECO:0000256" key="3">
    <source>
        <dbReference type="ARBA" id="ARBA00022692"/>
    </source>
</evidence>
<feature type="transmembrane region" description="Helical" evidence="7">
    <location>
        <begin position="349"/>
        <end position="371"/>
    </location>
</feature>
<keyword evidence="5 7" id="KW-0472">Membrane</keyword>
<feature type="transmembrane region" description="Helical" evidence="7">
    <location>
        <begin position="224"/>
        <end position="241"/>
    </location>
</feature>
<proteinExistence type="inferred from homology"/>
<dbReference type="InParanoid" id="A0A2R5H115"/>
<feature type="region of interest" description="Disordered" evidence="6">
    <location>
        <begin position="1"/>
        <end position="34"/>
    </location>
</feature>
<feature type="transmembrane region" description="Helical" evidence="7">
    <location>
        <begin position="161"/>
        <end position="181"/>
    </location>
</feature>
<feature type="transmembrane region" description="Helical" evidence="7">
    <location>
        <begin position="303"/>
        <end position="329"/>
    </location>
</feature>
<dbReference type="GO" id="GO:0016020">
    <property type="term" value="C:membrane"/>
    <property type="evidence" value="ECO:0007669"/>
    <property type="project" value="UniProtKB-SubCell"/>
</dbReference>
<evidence type="ECO:0000256" key="2">
    <source>
        <dbReference type="ARBA" id="ARBA00009700"/>
    </source>
</evidence>
<protein>
    <submittedName>
        <fullName evidence="8">Transmembrane protein 120-like</fullName>
    </submittedName>
</protein>
<organism evidence="8 9">
    <name type="scientific">Hondaea fermentalgiana</name>
    <dbReference type="NCBI Taxonomy" id="2315210"/>
    <lineage>
        <taxon>Eukaryota</taxon>
        <taxon>Sar</taxon>
        <taxon>Stramenopiles</taxon>
        <taxon>Bigyra</taxon>
        <taxon>Labyrinthulomycetes</taxon>
        <taxon>Thraustochytrida</taxon>
        <taxon>Thraustochytriidae</taxon>
        <taxon>Hondaea</taxon>
    </lineage>
</organism>
<feature type="transmembrane region" description="Helical" evidence="7">
    <location>
        <begin position="253"/>
        <end position="272"/>
    </location>
</feature>
<dbReference type="PANTHER" id="PTHR21433">
    <property type="entry name" value="TRANSMEMBRANE PROTEIN INDUCED BY TUMOR NECROSIS FACTOR ALPHA"/>
    <property type="match status" value="1"/>
</dbReference>
<evidence type="ECO:0000256" key="6">
    <source>
        <dbReference type="SAM" id="MobiDB-lite"/>
    </source>
</evidence>